<dbReference type="AlphaFoldDB" id="A0A967F3K4"/>
<protein>
    <submittedName>
        <fullName evidence="1">Uncharacterized protein</fullName>
    </submittedName>
</protein>
<evidence type="ECO:0000313" key="1">
    <source>
        <dbReference type="EMBL" id="NIA72201.1"/>
    </source>
</evidence>
<keyword evidence="2" id="KW-1185">Reference proteome</keyword>
<dbReference type="RefSeq" id="WP_167231151.1">
    <property type="nucleotide sequence ID" value="NZ_JAAQPH010000035.1"/>
</dbReference>
<dbReference type="Proteomes" id="UP000761264">
    <property type="component" value="Unassembled WGS sequence"/>
</dbReference>
<proteinExistence type="predicted"/>
<dbReference type="EMBL" id="JAAQPH010000035">
    <property type="protein sequence ID" value="NIA72201.1"/>
    <property type="molecule type" value="Genomic_DNA"/>
</dbReference>
<comment type="caution">
    <text evidence="1">The sequence shown here is derived from an EMBL/GenBank/DDBJ whole genome shotgun (WGS) entry which is preliminary data.</text>
</comment>
<reference evidence="1" key="1">
    <citation type="submission" date="2020-03" db="EMBL/GenBank/DDBJ databases">
        <title>Genome of Pelagibius litoralis DSM 21314T.</title>
        <authorList>
            <person name="Wang G."/>
        </authorList>
    </citation>
    <scope>NUCLEOTIDE SEQUENCE</scope>
    <source>
        <strain evidence="1">DSM 21314</strain>
    </source>
</reference>
<sequence>MAIGGLGGGIGRMGAKAAESAVNLVQDLTGAGVYPANDYALAAYLFERIAQAEKETATQDRAYYLSLMASCLETVRKAGMADKPAS</sequence>
<name>A0A967F3K4_9PROT</name>
<gene>
    <name evidence="1" type="ORF">HBA54_26780</name>
</gene>
<evidence type="ECO:0000313" key="2">
    <source>
        <dbReference type="Proteomes" id="UP000761264"/>
    </source>
</evidence>
<accession>A0A967F3K4</accession>
<organism evidence="1 2">
    <name type="scientific">Pelagibius litoralis</name>
    <dbReference type="NCBI Taxonomy" id="374515"/>
    <lineage>
        <taxon>Bacteria</taxon>
        <taxon>Pseudomonadati</taxon>
        <taxon>Pseudomonadota</taxon>
        <taxon>Alphaproteobacteria</taxon>
        <taxon>Rhodospirillales</taxon>
        <taxon>Rhodovibrionaceae</taxon>
        <taxon>Pelagibius</taxon>
    </lineage>
</organism>